<dbReference type="Proteomes" id="UP000276349">
    <property type="component" value="Unassembled WGS sequence"/>
</dbReference>
<dbReference type="AlphaFoldDB" id="A0A431UTD3"/>
<dbReference type="Gene3D" id="3.30.230.10">
    <property type="match status" value="1"/>
</dbReference>
<dbReference type="OrthoDB" id="2740268at2"/>
<dbReference type="GO" id="GO:0006508">
    <property type="term" value="P:proteolysis"/>
    <property type="evidence" value="ECO:0007669"/>
    <property type="project" value="InterPro"/>
</dbReference>
<dbReference type="InterPro" id="IPR008269">
    <property type="entry name" value="Lon_proteolytic"/>
</dbReference>
<dbReference type="EMBL" id="RXNR01000025">
    <property type="protein sequence ID" value="RTQ92927.1"/>
    <property type="molecule type" value="Genomic_DNA"/>
</dbReference>
<sequence length="59" mass="6700">MGKGFGVVNIKEKIQITEKTGIPFMIIPSENAEEVTEIQKELKANVEFSMCHMPMKLFN</sequence>
<reference evidence="2 3" key="1">
    <citation type="submission" date="2018-12" db="EMBL/GenBank/DDBJ databases">
        <authorList>
            <person name="Yu L."/>
        </authorList>
    </citation>
    <scope>NUCLEOTIDE SEQUENCE [LARGE SCALE GENOMIC DNA]</scope>
    <source>
        <strain evidence="2 3">S5H2222</strain>
    </source>
</reference>
<feature type="domain" description="Lon proteolytic" evidence="1">
    <location>
        <begin position="3"/>
        <end position="52"/>
    </location>
</feature>
<protein>
    <recommendedName>
        <fullName evidence="1">Lon proteolytic domain-containing protein</fullName>
    </recommendedName>
</protein>
<proteinExistence type="predicted"/>
<dbReference type="Pfam" id="PF05362">
    <property type="entry name" value="Lon_C"/>
    <property type="match status" value="1"/>
</dbReference>
<dbReference type="GO" id="GO:0004176">
    <property type="term" value="F:ATP-dependent peptidase activity"/>
    <property type="evidence" value="ECO:0007669"/>
    <property type="project" value="InterPro"/>
</dbReference>
<evidence type="ECO:0000259" key="1">
    <source>
        <dbReference type="Pfam" id="PF05362"/>
    </source>
</evidence>
<organism evidence="2 3">
    <name type="scientific">Lysinibacillus telephonicus</name>
    <dbReference type="NCBI Taxonomy" id="1714840"/>
    <lineage>
        <taxon>Bacteria</taxon>
        <taxon>Bacillati</taxon>
        <taxon>Bacillota</taxon>
        <taxon>Bacilli</taxon>
        <taxon>Bacillales</taxon>
        <taxon>Bacillaceae</taxon>
        <taxon>Lysinibacillus</taxon>
    </lineage>
</organism>
<evidence type="ECO:0000313" key="3">
    <source>
        <dbReference type="Proteomes" id="UP000276349"/>
    </source>
</evidence>
<comment type="caution">
    <text evidence="2">The sequence shown here is derived from an EMBL/GenBank/DDBJ whole genome shotgun (WGS) entry which is preliminary data.</text>
</comment>
<accession>A0A431UTD3</accession>
<evidence type="ECO:0000313" key="2">
    <source>
        <dbReference type="EMBL" id="RTQ92927.1"/>
    </source>
</evidence>
<keyword evidence="3" id="KW-1185">Reference proteome</keyword>
<dbReference type="GO" id="GO:0004252">
    <property type="term" value="F:serine-type endopeptidase activity"/>
    <property type="evidence" value="ECO:0007669"/>
    <property type="project" value="InterPro"/>
</dbReference>
<dbReference type="InterPro" id="IPR014721">
    <property type="entry name" value="Ribsml_uS5_D2-typ_fold_subgr"/>
</dbReference>
<name>A0A431UTD3_9BACI</name>
<gene>
    <name evidence="2" type="ORF">EKG35_10300</name>
</gene>